<evidence type="ECO:0000313" key="3">
    <source>
        <dbReference type="Proteomes" id="UP000424752"/>
    </source>
</evidence>
<sequence length="140" mass="16411">MKFFIVWEHYSNQWALLEKGYHFLEVDNPSHLDIELGDYFKRLAEARGTNKKFLVPVQCQLMPNSREDNEQLQVFEETSHELDPLLNEVVAFLVQKQRVSISGIQHNFRISYNRAARIIEQMEAQGIVSLPDHNGKREVL</sequence>
<evidence type="ECO:0000259" key="1">
    <source>
        <dbReference type="SMART" id="SM00843"/>
    </source>
</evidence>
<dbReference type="PANTHER" id="PTHR22683:SF41">
    <property type="entry name" value="DNA TRANSLOCASE FTSK"/>
    <property type="match status" value="1"/>
</dbReference>
<protein>
    <recommendedName>
        <fullName evidence="1">FtsK gamma domain-containing protein</fullName>
    </recommendedName>
</protein>
<dbReference type="Proteomes" id="UP000424752">
    <property type="component" value="Chromosome"/>
</dbReference>
<reference evidence="2 3" key="1">
    <citation type="submission" date="2019-12" db="EMBL/GenBank/DDBJ databases">
        <title>Erwinia sp. nov., isolated from droppings of birds in the Qinghai-Tiebt plateau of China.</title>
        <authorList>
            <person name="Ge Y."/>
        </authorList>
    </citation>
    <scope>NUCLEOTIDE SEQUENCE [LARGE SCALE GENOMIC DNA]</scope>
    <source>
        <strain evidence="2 3">J780</strain>
    </source>
</reference>
<proteinExistence type="predicted"/>
<feature type="domain" description="FtsK gamma" evidence="1">
    <location>
        <begin position="79"/>
        <end position="140"/>
    </location>
</feature>
<accession>A0A6I6EKD2</accession>
<dbReference type="Gene3D" id="1.10.10.10">
    <property type="entry name" value="Winged helix-like DNA-binding domain superfamily/Winged helix DNA-binding domain"/>
    <property type="match status" value="1"/>
</dbReference>
<dbReference type="Pfam" id="PF09397">
    <property type="entry name" value="FtsK_gamma"/>
    <property type="match status" value="1"/>
</dbReference>
<dbReference type="KEGG" id="erwi:GN242_07520"/>
<dbReference type="InterPro" id="IPR018541">
    <property type="entry name" value="Ftsk_gamma"/>
</dbReference>
<dbReference type="InterPro" id="IPR036390">
    <property type="entry name" value="WH_DNA-bd_sf"/>
</dbReference>
<dbReference type="InterPro" id="IPR036388">
    <property type="entry name" value="WH-like_DNA-bd_sf"/>
</dbReference>
<organism evidence="2 3">
    <name type="scientific">Erwinia sorbitola</name>
    <dbReference type="NCBI Taxonomy" id="2681984"/>
    <lineage>
        <taxon>Bacteria</taxon>
        <taxon>Pseudomonadati</taxon>
        <taxon>Pseudomonadota</taxon>
        <taxon>Gammaproteobacteria</taxon>
        <taxon>Enterobacterales</taxon>
        <taxon>Erwiniaceae</taxon>
        <taxon>Erwinia</taxon>
    </lineage>
</organism>
<dbReference type="InterPro" id="IPR050206">
    <property type="entry name" value="FtsK/SpoIIIE/SftA"/>
</dbReference>
<dbReference type="SUPFAM" id="SSF46785">
    <property type="entry name" value="Winged helix' DNA-binding domain"/>
    <property type="match status" value="1"/>
</dbReference>
<evidence type="ECO:0000313" key="2">
    <source>
        <dbReference type="EMBL" id="QGU87071.1"/>
    </source>
</evidence>
<gene>
    <name evidence="2" type="ORF">GN242_07520</name>
</gene>
<dbReference type="SMART" id="SM00843">
    <property type="entry name" value="Ftsk_gamma"/>
    <property type="match status" value="1"/>
</dbReference>
<dbReference type="AlphaFoldDB" id="A0A6I6EKD2"/>
<dbReference type="EMBL" id="CP046509">
    <property type="protein sequence ID" value="QGU87071.1"/>
    <property type="molecule type" value="Genomic_DNA"/>
</dbReference>
<dbReference type="PANTHER" id="PTHR22683">
    <property type="entry name" value="SPORULATION PROTEIN RELATED"/>
    <property type="match status" value="1"/>
</dbReference>
<name>A0A6I6EKD2_9GAMM</name>